<dbReference type="AlphaFoldDB" id="A0A9X7FFV9"/>
<protein>
    <submittedName>
        <fullName evidence="2">DUF4065 domain-containing protein</fullName>
    </submittedName>
</protein>
<dbReference type="EMBL" id="PNGY01000001">
    <property type="protein sequence ID" value="PMC55455.1"/>
    <property type="molecule type" value="Genomic_DNA"/>
</dbReference>
<feature type="domain" description="Antitoxin SocA-like Panacea" evidence="1">
    <location>
        <begin position="23"/>
        <end position="121"/>
    </location>
</feature>
<accession>A0A9X7FFV9</accession>
<name>A0A9X7FFV9_9BIFI</name>
<comment type="caution">
    <text evidence="2">The sequence shown here is derived from an EMBL/GenBank/DDBJ whole genome shotgun (WGS) entry which is preliminary data.</text>
</comment>
<dbReference type="Proteomes" id="UP000235293">
    <property type="component" value="Unassembled WGS sequence"/>
</dbReference>
<dbReference type="Pfam" id="PF13274">
    <property type="entry name" value="SocA_Panacea"/>
    <property type="match status" value="1"/>
</dbReference>
<evidence type="ECO:0000313" key="2">
    <source>
        <dbReference type="EMBL" id="PMC55455.1"/>
    </source>
</evidence>
<sequence>MTTIFNVASYILDIAGTITTMKLQKLAYYSQAYSLATTGYPLFNEDFQAWRNGPVCPELFALHRGKFLIRKGEFVLPSTDKLNDDSLTDGQKLLVEKVCKKFAECSGSDLSAMTHREDPWKNAYDATNSSAICVQKITKDSLKEYYSVHNLLK</sequence>
<evidence type="ECO:0000259" key="1">
    <source>
        <dbReference type="Pfam" id="PF13274"/>
    </source>
</evidence>
<reference evidence="2 3" key="1">
    <citation type="submission" date="2017-09" db="EMBL/GenBank/DDBJ databases">
        <title>Bacterial strain isolated from the female urinary microbiota.</title>
        <authorList>
            <person name="Thomas-White K."/>
            <person name="Kumar N."/>
            <person name="Forster S."/>
            <person name="Putonti C."/>
            <person name="Lawley T."/>
            <person name="Wolfe A.J."/>
        </authorList>
    </citation>
    <scope>NUCLEOTIDE SEQUENCE [LARGE SCALE GENOMIC DNA]</scope>
    <source>
        <strain evidence="2 3">UMB0411</strain>
    </source>
</reference>
<proteinExistence type="predicted"/>
<organism evidence="2 3">
    <name type="scientific">Gardnerella swidsinskii</name>
    <dbReference type="NCBI Taxonomy" id="2792979"/>
    <lineage>
        <taxon>Bacteria</taxon>
        <taxon>Bacillati</taxon>
        <taxon>Actinomycetota</taxon>
        <taxon>Actinomycetes</taxon>
        <taxon>Bifidobacteriales</taxon>
        <taxon>Bifidobacteriaceae</taxon>
        <taxon>Gardnerella</taxon>
    </lineage>
</organism>
<gene>
    <name evidence="2" type="ORF">CJ213_05115</name>
</gene>
<evidence type="ECO:0000313" key="3">
    <source>
        <dbReference type="Proteomes" id="UP000235293"/>
    </source>
</evidence>
<dbReference type="RefSeq" id="WP_012914475.1">
    <property type="nucleotide sequence ID" value="NZ_JABUHD010000001.1"/>
</dbReference>
<dbReference type="InterPro" id="IPR025272">
    <property type="entry name" value="SocA_Panacea"/>
</dbReference>